<dbReference type="AlphaFoldDB" id="A0A6J6I793"/>
<protein>
    <submittedName>
        <fullName evidence="1">Unannotated protein</fullName>
    </submittedName>
</protein>
<evidence type="ECO:0000313" key="1">
    <source>
        <dbReference type="EMBL" id="CAB4620423.1"/>
    </source>
</evidence>
<organism evidence="1">
    <name type="scientific">freshwater metagenome</name>
    <dbReference type="NCBI Taxonomy" id="449393"/>
    <lineage>
        <taxon>unclassified sequences</taxon>
        <taxon>metagenomes</taxon>
        <taxon>ecological metagenomes</taxon>
    </lineage>
</organism>
<dbReference type="EMBL" id="CAEZUY010000129">
    <property type="protein sequence ID" value="CAB4620423.1"/>
    <property type="molecule type" value="Genomic_DNA"/>
</dbReference>
<accession>A0A6J6I793</accession>
<name>A0A6J6I793_9ZZZZ</name>
<proteinExistence type="predicted"/>
<gene>
    <name evidence="1" type="ORF">UFOPK1863_01012</name>
</gene>
<sequence>MTPVSHEALRASGTFLPARIVWKVVASAPTEITTHLSGLYPAVFAVEIATAVAEATAAMIAI</sequence>
<reference evidence="1" key="1">
    <citation type="submission" date="2020-05" db="EMBL/GenBank/DDBJ databases">
        <authorList>
            <person name="Chiriac C."/>
            <person name="Salcher M."/>
            <person name="Ghai R."/>
            <person name="Kavagutti S V."/>
        </authorList>
    </citation>
    <scope>NUCLEOTIDE SEQUENCE</scope>
</reference>